<protein>
    <submittedName>
        <fullName evidence="7">Sosondowah ankyrin repeat domain family member A</fullName>
    </submittedName>
</protein>
<dbReference type="Pfam" id="PF12796">
    <property type="entry name" value="Ank_2"/>
    <property type="match status" value="1"/>
</dbReference>
<dbReference type="PROSITE" id="PS50088">
    <property type="entry name" value="ANK_REPEAT"/>
    <property type="match status" value="1"/>
</dbReference>
<sequence>MAATLRHFPTVLSMDLTQESILGFLVAEGGQVKKSDLVAKFKASVECVDPAEKLRNRELFKTCVNNVSFVKEIDGARWVVLKKAFRHLLQTEGSHEGKGKGEGGEIRPPGEQQQRTEDPARAEQGVPAAAHGEDRGEPEESLSVVQLALLRSKSDDLRVKRMLNFDISKQEAHKEKHPREAAAPSSESRPYGLPLRIPPSATKVEHHKLKDGEPPEISKEDTFRSQKRPSQVEPGRPVKKAPEVSRVDSRTSSLFPLEQVEHDLLVKSAAGHWAHVYGLLLSNCHLIEKKDFMSGFTVLHWAAKTGNSQMLVKLIDASKQGGVDVDVNVKSHGGYTPLHIAALHDQEYVMAMLVGEYGADVGVRDNCGKRAHHYLHNGISPTVREISVFRKMTELWSFLCQPMLISCSSHLETGSLQKHISYKCTSSDYFLKVSLKSIQWFMRYFANRQTGLTLTVNA</sequence>
<keyword evidence="8" id="KW-1185">Reference proteome</keyword>
<dbReference type="InterPro" id="IPR036770">
    <property type="entry name" value="Ankyrin_rpt-contain_sf"/>
</dbReference>
<organism evidence="7 8">
    <name type="scientific">Kryptolebias marmoratus</name>
    <name type="common">Mangrove killifish</name>
    <name type="synonym">Rivulus marmoratus</name>
    <dbReference type="NCBI Taxonomy" id="37003"/>
    <lineage>
        <taxon>Eukaryota</taxon>
        <taxon>Metazoa</taxon>
        <taxon>Chordata</taxon>
        <taxon>Craniata</taxon>
        <taxon>Vertebrata</taxon>
        <taxon>Euteleostomi</taxon>
        <taxon>Actinopterygii</taxon>
        <taxon>Neopterygii</taxon>
        <taxon>Teleostei</taxon>
        <taxon>Neoteleostei</taxon>
        <taxon>Acanthomorphata</taxon>
        <taxon>Ovalentaria</taxon>
        <taxon>Atherinomorphae</taxon>
        <taxon>Cyprinodontiformes</taxon>
        <taxon>Rivulidae</taxon>
        <taxon>Kryptolebias</taxon>
    </lineage>
</organism>
<evidence type="ECO:0000256" key="3">
    <source>
        <dbReference type="ARBA" id="ARBA00038122"/>
    </source>
</evidence>
<name>A0A3Q3AS88_KRYMA</name>
<evidence type="ECO:0000313" key="7">
    <source>
        <dbReference type="Ensembl" id="ENSKMAP00000014329.1"/>
    </source>
</evidence>
<proteinExistence type="inferred from homology"/>
<dbReference type="Ensembl" id="ENSKMAT00000014541.1">
    <property type="protein sequence ID" value="ENSKMAP00000014329.1"/>
    <property type="gene ID" value="ENSKMAG00000010558.1"/>
</dbReference>
<dbReference type="Proteomes" id="UP000264800">
    <property type="component" value="Unplaced"/>
</dbReference>
<comment type="similarity">
    <text evidence="3">Belongs to the SOWAH family.</text>
</comment>
<dbReference type="Pfam" id="PF25877">
    <property type="entry name" value="WHD_SOWAH"/>
    <property type="match status" value="1"/>
</dbReference>
<accession>A0A3Q3AS88</accession>
<dbReference type="PANTHER" id="PTHR14491">
    <property type="entry name" value="SOSONDOWAH, ISOFORM G"/>
    <property type="match status" value="1"/>
</dbReference>
<feature type="compositionally biased region" description="Basic and acidic residues" evidence="5">
    <location>
        <begin position="93"/>
        <end position="105"/>
    </location>
</feature>
<evidence type="ECO:0000256" key="5">
    <source>
        <dbReference type="SAM" id="MobiDB-lite"/>
    </source>
</evidence>
<evidence type="ECO:0000256" key="2">
    <source>
        <dbReference type="ARBA" id="ARBA00023043"/>
    </source>
</evidence>
<dbReference type="SUPFAM" id="SSF48403">
    <property type="entry name" value="Ankyrin repeat"/>
    <property type="match status" value="1"/>
</dbReference>
<dbReference type="InterPro" id="IPR002110">
    <property type="entry name" value="Ankyrin_rpt"/>
</dbReference>
<keyword evidence="2 4" id="KW-0040">ANK repeat</keyword>
<dbReference type="PANTHER" id="PTHR14491:SF2">
    <property type="entry name" value="ANKYRIN REPEAT DOMAIN-CONTAINING PROTEIN SOWAHA"/>
    <property type="match status" value="1"/>
</dbReference>
<evidence type="ECO:0000259" key="6">
    <source>
        <dbReference type="Pfam" id="PF25877"/>
    </source>
</evidence>
<evidence type="ECO:0000313" key="8">
    <source>
        <dbReference type="Proteomes" id="UP000264800"/>
    </source>
</evidence>
<feature type="region of interest" description="Disordered" evidence="5">
    <location>
        <begin position="169"/>
        <end position="247"/>
    </location>
</feature>
<dbReference type="PROSITE" id="PS50297">
    <property type="entry name" value="ANK_REP_REGION"/>
    <property type="match status" value="1"/>
</dbReference>
<reference evidence="7" key="1">
    <citation type="submission" date="2025-08" db="UniProtKB">
        <authorList>
            <consortium name="Ensembl"/>
        </authorList>
    </citation>
    <scope>IDENTIFICATION</scope>
</reference>
<keyword evidence="1" id="KW-0677">Repeat</keyword>
<feature type="repeat" description="ANK" evidence="4">
    <location>
        <begin position="333"/>
        <end position="366"/>
    </location>
</feature>
<evidence type="ECO:0000256" key="1">
    <source>
        <dbReference type="ARBA" id="ARBA00022737"/>
    </source>
</evidence>
<dbReference type="OMA" id="PPKPCML"/>
<dbReference type="STRING" id="37003.ENSKMAP00000014329"/>
<feature type="domain" description="SOWAHA-C winged helix-turn-helix" evidence="6">
    <location>
        <begin position="15"/>
        <end position="96"/>
    </location>
</feature>
<dbReference type="AlphaFoldDB" id="A0A3Q3AS88"/>
<feature type="region of interest" description="Disordered" evidence="5">
    <location>
        <begin position="92"/>
        <end position="140"/>
    </location>
</feature>
<feature type="compositionally biased region" description="Basic and acidic residues" evidence="5">
    <location>
        <begin position="208"/>
        <end position="224"/>
    </location>
</feature>
<evidence type="ECO:0000256" key="4">
    <source>
        <dbReference type="PROSITE-ProRule" id="PRU00023"/>
    </source>
</evidence>
<dbReference type="SMART" id="SM00248">
    <property type="entry name" value="ANK"/>
    <property type="match status" value="2"/>
</dbReference>
<feature type="compositionally biased region" description="Basic and acidic residues" evidence="5">
    <location>
        <begin position="169"/>
        <end position="180"/>
    </location>
</feature>
<reference evidence="7" key="2">
    <citation type="submission" date="2025-09" db="UniProtKB">
        <authorList>
            <consortium name="Ensembl"/>
        </authorList>
    </citation>
    <scope>IDENTIFICATION</scope>
</reference>
<dbReference type="GeneTree" id="ENSGT00950000183003"/>
<dbReference type="InterPro" id="IPR058889">
    <property type="entry name" value="WHD_SOWAHA-C"/>
</dbReference>
<dbReference type="Gene3D" id="1.25.40.20">
    <property type="entry name" value="Ankyrin repeat-containing domain"/>
    <property type="match status" value="1"/>
</dbReference>